<organism evidence="1 2">
    <name type="scientific">Clydaea vesicula</name>
    <dbReference type="NCBI Taxonomy" id="447962"/>
    <lineage>
        <taxon>Eukaryota</taxon>
        <taxon>Fungi</taxon>
        <taxon>Fungi incertae sedis</taxon>
        <taxon>Chytridiomycota</taxon>
        <taxon>Chytridiomycota incertae sedis</taxon>
        <taxon>Chytridiomycetes</taxon>
        <taxon>Lobulomycetales</taxon>
        <taxon>Lobulomycetaceae</taxon>
        <taxon>Clydaea</taxon>
    </lineage>
</organism>
<accession>A0AAD5XUJ4</accession>
<sequence>FVVSYIKANVSLVTWIYPADCTLENLSASFSVVTFTCTKPQQNLRFQAYDSNDKSAVQDFYINLEKPFGCYEWYFISGDQSNYSLDDVPTSLLNLVNPFTKVLNGRIWVVDKEFESLDESNRIAVLPSP</sequence>
<evidence type="ECO:0000313" key="1">
    <source>
        <dbReference type="EMBL" id="KAJ3200571.1"/>
    </source>
</evidence>
<dbReference type="AlphaFoldDB" id="A0AAD5XUJ4"/>
<gene>
    <name evidence="1" type="ORF">HK099_002599</name>
</gene>
<comment type="caution">
    <text evidence="1">The sequence shown here is derived from an EMBL/GenBank/DDBJ whole genome shotgun (WGS) entry which is preliminary data.</text>
</comment>
<dbReference type="EMBL" id="JADGJW010001876">
    <property type="protein sequence ID" value="KAJ3200571.1"/>
    <property type="molecule type" value="Genomic_DNA"/>
</dbReference>
<dbReference type="Proteomes" id="UP001211065">
    <property type="component" value="Unassembled WGS sequence"/>
</dbReference>
<keyword evidence="2" id="KW-1185">Reference proteome</keyword>
<proteinExistence type="predicted"/>
<reference evidence="1" key="1">
    <citation type="submission" date="2020-05" db="EMBL/GenBank/DDBJ databases">
        <title>Phylogenomic resolution of chytrid fungi.</title>
        <authorList>
            <person name="Stajich J.E."/>
            <person name="Amses K."/>
            <person name="Simmons R."/>
            <person name="Seto K."/>
            <person name="Myers J."/>
            <person name="Bonds A."/>
            <person name="Quandt C.A."/>
            <person name="Barry K."/>
            <person name="Liu P."/>
            <person name="Grigoriev I."/>
            <person name="Longcore J.E."/>
            <person name="James T.Y."/>
        </authorList>
    </citation>
    <scope>NUCLEOTIDE SEQUENCE</scope>
    <source>
        <strain evidence="1">JEL0476</strain>
    </source>
</reference>
<evidence type="ECO:0000313" key="2">
    <source>
        <dbReference type="Proteomes" id="UP001211065"/>
    </source>
</evidence>
<name>A0AAD5XUJ4_9FUNG</name>
<feature type="non-terminal residue" evidence="1">
    <location>
        <position position="129"/>
    </location>
</feature>
<protein>
    <submittedName>
        <fullName evidence="1">Uncharacterized protein</fullName>
    </submittedName>
</protein>
<feature type="non-terminal residue" evidence="1">
    <location>
        <position position="1"/>
    </location>
</feature>